<organism evidence="1 2">
    <name type="scientific">Marinomonas aquimarina</name>
    <dbReference type="NCBI Taxonomy" id="295068"/>
    <lineage>
        <taxon>Bacteria</taxon>
        <taxon>Pseudomonadati</taxon>
        <taxon>Pseudomonadota</taxon>
        <taxon>Gammaproteobacteria</taxon>
        <taxon>Oceanospirillales</taxon>
        <taxon>Oceanospirillaceae</taxon>
        <taxon>Marinomonas</taxon>
    </lineage>
</organism>
<proteinExistence type="predicted"/>
<keyword evidence="2" id="KW-1185">Reference proteome</keyword>
<dbReference type="Proteomes" id="UP000092627">
    <property type="component" value="Unassembled WGS sequence"/>
</dbReference>
<evidence type="ECO:0000313" key="1">
    <source>
        <dbReference type="EMBL" id="SBS28850.1"/>
    </source>
</evidence>
<evidence type="ECO:0000313" key="2">
    <source>
        <dbReference type="Proteomes" id="UP000092627"/>
    </source>
</evidence>
<gene>
    <name evidence="1" type="ORF">MAQ5080_01227</name>
</gene>
<dbReference type="AlphaFoldDB" id="A0A1A8T886"/>
<dbReference type="STRING" id="295068.MAQ5080_01227"/>
<accession>A0A1A8T886</accession>
<dbReference type="EMBL" id="FLOC01000005">
    <property type="protein sequence ID" value="SBS28850.1"/>
    <property type="molecule type" value="Genomic_DNA"/>
</dbReference>
<sequence>MARFFAEASEKRNPFSEAFLSTLNALERMIDTYD</sequence>
<reference evidence="1 2" key="1">
    <citation type="submission" date="2016-06" db="EMBL/GenBank/DDBJ databases">
        <authorList>
            <person name="Kjaerup R.B."/>
            <person name="Dalgaard T.S."/>
            <person name="Juul-Madsen H.R."/>
        </authorList>
    </citation>
    <scope>NUCLEOTIDE SEQUENCE [LARGE SCALE GENOMIC DNA]</scope>
    <source>
        <strain evidence="1 2">CECT 5080</strain>
    </source>
</reference>
<protein>
    <submittedName>
        <fullName evidence="1">Uncharacterized protein</fullName>
    </submittedName>
</protein>
<name>A0A1A8T886_9GAMM</name>